<organism evidence="1">
    <name type="scientific">Anguilla anguilla</name>
    <name type="common">European freshwater eel</name>
    <name type="synonym">Muraena anguilla</name>
    <dbReference type="NCBI Taxonomy" id="7936"/>
    <lineage>
        <taxon>Eukaryota</taxon>
        <taxon>Metazoa</taxon>
        <taxon>Chordata</taxon>
        <taxon>Craniata</taxon>
        <taxon>Vertebrata</taxon>
        <taxon>Euteleostomi</taxon>
        <taxon>Actinopterygii</taxon>
        <taxon>Neopterygii</taxon>
        <taxon>Teleostei</taxon>
        <taxon>Anguilliformes</taxon>
        <taxon>Anguillidae</taxon>
        <taxon>Anguilla</taxon>
    </lineage>
</organism>
<protein>
    <submittedName>
        <fullName evidence="1">Uncharacterized protein</fullName>
    </submittedName>
</protein>
<proteinExistence type="predicted"/>
<dbReference type="AlphaFoldDB" id="A0A0E9UPP8"/>
<evidence type="ECO:0000313" key="1">
    <source>
        <dbReference type="EMBL" id="JAH67762.1"/>
    </source>
</evidence>
<dbReference type="EMBL" id="GBXM01040815">
    <property type="protein sequence ID" value="JAH67762.1"/>
    <property type="molecule type" value="Transcribed_RNA"/>
</dbReference>
<accession>A0A0E9UPP8</accession>
<name>A0A0E9UPP8_ANGAN</name>
<reference evidence="1" key="1">
    <citation type="submission" date="2014-11" db="EMBL/GenBank/DDBJ databases">
        <authorList>
            <person name="Amaro Gonzalez C."/>
        </authorList>
    </citation>
    <scope>NUCLEOTIDE SEQUENCE</scope>
</reference>
<reference evidence="1" key="2">
    <citation type="journal article" date="2015" name="Fish Shellfish Immunol.">
        <title>Early steps in the European eel (Anguilla anguilla)-Vibrio vulnificus interaction in the gills: Role of the RtxA13 toxin.</title>
        <authorList>
            <person name="Callol A."/>
            <person name="Pajuelo D."/>
            <person name="Ebbesson L."/>
            <person name="Teles M."/>
            <person name="MacKenzie S."/>
            <person name="Amaro C."/>
        </authorList>
    </citation>
    <scope>NUCLEOTIDE SEQUENCE</scope>
</reference>
<sequence length="25" mass="2793">MSPHISCVKSIRASTLFPYKAISKQ</sequence>